<dbReference type="InterPro" id="IPR041672">
    <property type="entry name" value="Bap31/Bap29_C"/>
</dbReference>
<evidence type="ECO:0000256" key="2">
    <source>
        <dbReference type="ARBA" id="ARBA00007956"/>
    </source>
</evidence>
<keyword evidence="4 12" id="KW-0812">Transmembrane</keyword>
<name>A0A1A9ZF11_GLOPL</name>
<feature type="transmembrane region" description="Helical" evidence="12">
    <location>
        <begin position="48"/>
        <end position="67"/>
    </location>
</feature>
<feature type="transmembrane region" description="Helical" evidence="12">
    <location>
        <begin position="6"/>
        <end position="27"/>
    </location>
</feature>
<evidence type="ECO:0000256" key="4">
    <source>
        <dbReference type="ARBA" id="ARBA00022692"/>
    </source>
</evidence>
<keyword evidence="17" id="KW-1185">Reference proteome</keyword>
<protein>
    <recommendedName>
        <fullName evidence="12">Endoplasmic reticulum transmembrane protein</fullName>
    </recommendedName>
</protein>
<accession>A0A1A9ZF11</accession>
<dbReference type="Pfam" id="PF05529">
    <property type="entry name" value="Bap31"/>
    <property type="match status" value="1"/>
</dbReference>
<keyword evidence="11 12" id="KW-0472">Membrane</keyword>
<dbReference type="PANTHER" id="PTHR12701:SF20">
    <property type="entry name" value="ENDOPLASMIC RETICULUM TRANSMEMBRANE PROTEIN"/>
    <property type="match status" value="1"/>
</dbReference>
<reference evidence="16" key="2">
    <citation type="submission" date="2020-05" db="UniProtKB">
        <authorList>
            <consortium name="EnsemblMetazoa"/>
        </authorList>
    </citation>
    <scope>IDENTIFICATION</scope>
    <source>
        <strain evidence="16">IAEA</strain>
    </source>
</reference>
<dbReference type="GO" id="GO:0006886">
    <property type="term" value="P:intracellular protein transport"/>
    <property type="evidence" value="ECO:0007669"/>
    <property type="project" value="UniProtKB-UniRule"/>
</dbReference>
<evidence type="ECO:0000256" key="13">
    <source>
        <dbReference type="SAM" id="Coils"/>
    </source>
</evidence>
<sequence>MGLVWTLIAGFLYAEICVVLLLVLPVASPYKWNRFFKSKFLAMIARQAHLYFFLIMGVLVLFLLEAIREMRKYSNQEHSSDVHLNTEMQHSMRLFRAQRNFYISGFAIFLVLVIRRLVTLISAQANLLDQNEATLKQAQSASAIIRSLVEDRNTEKADEAKEDSTLAEITYINHFIIALHANKKCSTLTNLRKRVQGLNANMSQLTLITKMKERIHELTAELNREKKDKEALKSQAEGLNKEYDRLTEEYSKLQKRMNINAEGGDKADKKAA</sequence>
<keyword evidence="7 12" id="KW-0931">ER-Golgi transport</keyword>
<dbReference type="AlphaFoldDB" id="A0A1A9ZF11"/>
<dbReference type="InterPro" id="IPR040463">
    <property type="entry name" value="BAP29/BAP31_N"/>
</dbReference>
<evidence type="ECO:0000256" key="7">
    <source>
        <dbReference type="ARBA" id="ARBA00022892"/>
    </source>
</evidence>
<keyword evidence="10 13" id="KW-0175">Coiled coil</keyword>
<evidence type="ECO:0000256" key="8">
    <source>
        <dbReference type="ARBA" id="ARBA00022927"/>
    </source>
</evidence>
<comment type="similarity">
    <text evidence="2 12">Belongs to the BCAP29/BCAP31 family.</text>
</comment>
<comment type="function">
    <text evidence="12">May play a role in anterograde transport of membrane proteins from the endoplasmic reticulum to the Golgi.</text>
</comment>
<evidence type="ECO:0000313" key="17">
    <source>
        <dbReference type="Proteomes" id="UP000092445"/>
    </source>
</evidence>
<dbReference type="VEuPathDB" id="VectorBase:GPAI012607"/>
<dbReference type="GO" id="GO:0006888">
    <property type="term" value="P:endoplasmic reticulum to Golgi vesicle-mediated transport"/>
    <property type="evidence" value="ECO:0007669"/>
    <property type="project" value="UniProtKB-UniRule"/>
</dbReference>
<evidence type="ECO:0000313" key="16">
    <source>
        <dbReference type="EnsemblMetazoa" id="GPAI012607-PA"/>
    </source>
</evidence>
<dbReference type="GO" id="GO:0070973">
    <property type="term" value="P:protein localization to endoplasmic reticulum exit site"/>
    <property type="evidence" value="ECO:0007669"/>
    <property type="project" value="UniProtKB-UniRule"/>
</dbReference>
<feature type="domain" description="BAP29/BAP31 transmembrane" evidence="14">
    <location>
        <begin position="1"/>
        <end position="133"/>
    </location>
</feature>
<dbReference type="GO" id="GO:0005789">
    <property type="term" value="C:endoplasmic reticulum membrane"/>
    <property type="evidence" value="ECO:0007669"/>
    <property type="project" value="UniProtKB-SubCell"/>
</dbReference>
<evidence type="ECO:0000256" key="6">
    <source>
        <dbReference type="ARBA" id="ARBA00022824"/>
    </source>
</evidence>
<reference evidence="17" key="1">
    <citation type="submission" date="2014-03" db="EMBL/GenBank/DDBJ databases">
        <authorList>
            <person name="Aksoy S."/>
            <person name="Warren W."/>
            <person name="Wilson R.K."/>
        </authorList>
    </citation>
    <scope>NUCLEOTIDE SEQUENCE [LARGE SCALE GENOMIC DNA]</scope>
    <source>
        <strain evidence="17">IAEA</strain>
    </source>
</reference>
<keyword evidence="9 12" id="KW-1133">Transmembrane helix</keyword>
<dbReference type="Gene3D" id="1.20.5.110">
    <property type="match status" value="1"/>
</dbReference>
<dbReference type="Pfam" id="PF18035">
    <property type="entry name" value="Bap31_Bap29_C"/>
    <property type="match status" value="1"/>
</dbReference>
<evidence type="ECO:0000256" key="11">
    <source>
        <dbReference type="ARBA" id="ARBA00023136"/>
    </source>
</evidence>
<keyword evidence="3 12" id="KW-0813">Transport</keyword>
<keyword evidence="6 12" id="KW-0256">Endoplasmic reticulum</keyword>
<evidence type="ECO:0000256" key="12">
    <source>
        <dbReference type="RuleBase" id="RU367026"/>
    </source>
</evidence>
<dbReference type="PANTHER" id="PTHR12701">
    <property type="entry name" value="BCR-ASSOCIATED PROTEIN, BAP"/>
    <property type="match status" value="1"/>
</dbReference>
<evidence type="ECO:0000256" key="10">
    <source>
        <dbReference type="ARBA" id="ARBA00023054"/>
    </source>
</evidence>
<dbReference type="InterPro" id="IPR008417">
    <property type="entry name" value="BAP29/BAP31"/>
</dbReference>
<feature type="coiled-coil region" evidence="13">
    <location>
        <begin position="188"/>
        <end position="256"/>
    </location>
</feature>
<evidence type="ECO:0000256" key="1">
    <source>
        <dbReference type="ARBA" id="ARBA00004477"/>
    </source>
</evidence>
<dbReference type="Proteomes" id="UP000092445">
    <property type="component" value="Unassembled WGS sequence"/>
</dbReference>
<keyword evidence="8 12" id="KW-0653">Protein transport</keyword>
<dbReference type="FunFam" id="1.20.5.110:FF:000011">
    <property type="entry name" value="B-cell receptor-associated protein 29"/>
    <property type="match status" value="1"/>
</dbReference>
<dbReference type="STRING" id="7398.A0A1A9ZF11"/>
<feature type="domain" description="Bap31/Bap29 cytoplasmic coiled-coil" evidence="15">
    <location>
        <begin position="214"/>
        <end position="268"/>
    </location>
</feature>
<evidence type="ECO:0000256" key="3">
    <source>
        <dbReference type="ARBA" id="ARBA00022448"/>
    </source>
</evidence>
<proteinExistence type="inferred from homology"/>
<comment type="subcellular location">
    <subcellularLocation>
        <location evidence="1 12">Endoplasmic reticulum membrane</location>
        <topology evidence="1 12">Multi-pass membrane protein</topology>
    </subcellularLocation>
</comment>
<evidence type="ECO:0000259" key="15">
    <source>
        <dbReference type="Pfam" id="PF18035"/>
    </source>
</evidence>
<evidence type="ECO:0000259" key="14">
    <source>
        <dbReference type="Pfam" id="PF05529"/>
    </source>
</evidence>
<evidence type="ECO:0000256" key="9">
    <source>
        <dbReference type="ARBA" id="ARBA00022989"/>
    </source>
</evidence>
<keyword evidence="5" id="KW-0053">Apoptosis</keyword>
<dbReference type="EnsemblMetazoa" id="GPAI012607-RA">
    <property type="protein sequence ID" value="GPAI012607-PA"/>
    <property type="gene ID" value="GPAI012607"/>
</dbReference>
<organism evidence="16 17">
    <name type="scientific">Glossina pallidipes</name>
    <name type="common">Tsetse fly</name>
    <dbReference type="NCBI Taxonomy" id="7398"/>
    <lineage>
        <taxon>Eukaryota</taxon>
        <taxon>Metazoa</taxon>
        <taxon>Ecdysozoa</taxon>
        <taxon>Arthropoda</taxon>
        <taxon>Hexapoda</taxon>
        <taxon>Insecta</taxon>
        <taxon>Pterygota</taxon>
        <taxon>Neoptera</taxon>
        <taxon>Endopterygota</taxon>
        <taxon>Diptera</taxon>
        <taxon>Brachycera</taxon>
        <taxon>Muscomorpha</taxon>
        <taxon>Hippoboscoidea</taxon>
        <taxon>Glossinidae</taxon>
        <taxon>Glossina</taxon>
    </lineage>
</organism>
<evidence type="ECO:0000256" key="5">
    <source>
        <dbReference type="ARBA" id="ARBA00022703"/>
    </source>
</evidence>
<dbReference type="GO" id="GO:0006915">
    <property type="term" value="P:apoptotic process"/>
    <property type="evidence" value="ECO:0007669"/>
    <property type="project" value="UniProtKB-KW"/>
</dbReference>
<feature type="transmembrane region" description="Helical" evidence="12">
    <location>
        <begin position="101"/>
        <end position="118"/>
    </location>
</feature>